<evidence type="ECO:0000313" key="1">
    <source>
        <dbReference type="EMBL" id="MFC7137592.1"/>
    </source>
</evidence>
<dbReference type="AlphaFoldDB" id="A0ABD5XR53"/>
<keyword evidence="2" id="KW-1185">Reference proteome</keyword>
<accession>A0ABD5XR53</accession>
<evidence type="ECO:0000313" key="2">
    <source>
        <dbReference type="Proteomes" id="UP001596368"/>
    </source>
</evidence>
<protein>
    <submittedName>
        <fullName evidence="1">Uncharacterized protein</fullName>
    </submittedName>
</protein>
<name>A0ABD5XR53_9EURY</name>
<dbReference type="EMBL" id="JBHSZG010000002">
    <property type="protein sequence ID" value="MFC7137592.1"/>
    <property type="molecule type" value="Genomic_DNA"/>
</dbReference>
<dbReference type="Proteomes" id="UP001596368">
    <property type="component" value="Unassembled WGS sequence"/>
</dbReference>
<organism evidence="1 2">
    <name type="scientific">Halobaculum litoreum</name>
    <dbReference type="NCBI Taxonomy" id="3031998"/>
    <lineage>
        <taxon>Archaea</taxon>
        <taxon>Methanobacteriati</taxon>
        <taxon>Methanobacteriota</taxon>
        <taxon>Stenosarchaea group</taxon>
        <taxon>Halobacteria</taxon>
        <taxon>Halobacteriales</taxon>
        <taxon>Haloferacaceae</taxon>
        <taxon>Halobaculum</taxon>
    </lineage>
</organism>
<reference evidence="1 2" key="1">
    <citation type="journal article" date="2019" name="Int. J. Syst. Evol. Microbiol.">
        <title>The Global Catalogue of Microorganisms (GCM) 10K type strain sequencing project: providing services to taxonomists for standard genome sequencing and annotation.</title>
        <authorList>
            <consortium name="The Broad Institute Genomics Platform"/>
            <consortium name="The Broad Institute Genome Sequencing Center for Infectious Disease"/>
            <person name="Wu L."/>
            <person name="Ma J."/>
        </authorList>
    </citation>
    <scope>NUCLEOTIDE SEQUENCE [LARGE SCALE GENOMIC DNA]</scope>
    <source>
        <strain evidence="1 2">DT92</strain>
    </source>
</reference>
<comment type="caution">
    <text evidence="1">The sequence shown here is derived from an EMBL/GenBank/DDBJ whole genome shotgun (WGS) entry which is preliminary data.</text>
</comment>
<gene>
    <name evidence="1" type="ORF">ACFQRB_16345</name>
</gene>
<sequence length="365" mass="41670">MRKFAERNEDFESLVESFDAYLEARGDLLPVLKSLIHRPLVRLVGDDDLMEKAQNYLSVYQKTQKTLDRKYMSLRDASAQGSRRLLSDFLLLDTIILDRESGRELILSPLHPLHLWKYVELAKAVRESDGKLSESDWKFLETTVDEQPHVLSNITVGGGRLLNEETYLIQSDELATLPIYTEADRAEPGDNVYLWDYLISKFNQAYPPSKNHFKISIVDPIRPSQVLKSIVDAAENESLSGATIEFIYVDQEEKPLLSGATSNEEEAIINLFGPEGESDAFNILTRECRDYDEVAEHLKANPKHAVIINDQSKFFVEEFERDMDTSINPLYVPKEFSYDAFEDIINISASSEGRFSRNTKILSTN</sequence>
<proteinExistence type="predicted"/>